<name>A0A830FMP1_9EURY</name>
<dbReference type="InterPro" id="IPR023408">
    <property type="entry name" value="MscS_beta-dom_sf"/>
</dbReference>
<dbReference type="SUPFAM" id="SSF50182">
    <property type="entry name" value="Sm-like ribonucleoproteins"/>
    <property type="match status" value="1"/>
</dbReference>
<feature type="domain" description="Mechanosensitive ion channel MscS C-terminal" evidence="9">
    <location>
        <begin position="184"/>
        <end position="266"/>
    </location>
</feature>
<dbReference type="InterPro" id="IPR011066">
    <property type="entry name" value="MscS_channel_C_sf"/>
</dbReference>
<dbReference type="Proteomes" id="UP000607197">
    <property type="component" value="Unassembled WGS sequence"/>
</dbReference>
<dbReference type="Pfam" id="PF00924">
    <property type="entry name" value="MS_channel_2nd"/>
    <property type="match status" value="1"/>
</dbReference>
<dbReference type="Gene3D" id="2.30.30.60">
    <property type="match status" value="1"/>
</dbReference>
<comment type="similarity">
    <text evidence="2">Belongs to the MscS (TC 1.A.23) family.</text>
</comment>
<evidence type="ECO:0000256" key="2">
    <source>
        <dbReference type="ARBA" id="ARBA00008017"/>
    </source>
</evidence>
<dbReference type="SUPFAM" id="SSF82689">
    <property type="entry name" value="Mechanosensitive channel protein MscS (YggB), C-terminal domain"/>
    <property type="match status" value="1"/>
</dbReference>
<dbReference type="GO" id="GO:0008381">
    <property type="term" value="F:mechanosensitive monoatomic ion channel activity"/>
    <property type="evidence" value="ECO:0007669"/>
    <property type="project" value="InterPro"/>
</dbReference>
<dbReference type="PANTHER" id="PTHR30221:SF1">
    <property type="entry name" value="SMALL-CONDUCTANCE MECHANOSENSITIVE CHANNEL"/>
    <property type="match status" value="1"/>
</dbReference>
<evidence type="ECO:0000256" key="4">
    <source>
        <dbReference type="ARBA" id="ARBA00022692"/>
    </source>
</evidence>
<feature type="transmembrane region" description="Helical" evidence="7">
    <location>
        <begin position="18"/>
        <end position="40"/>
    </location>
</feature>
<dbReference type="InterPro" id="IPR006685">
    <property type="entry name" value="MscS_channel_2nd"/>
</dbReference>
<sequence>MVTVPPGVESVLAQYHDLLVQCLVFIVVVAVTYAAGRFLLVPPLVKLVTRRNRGNPTLANATRLYTKVAVAVVGVALATALAGFGSAFQGSALVVAAATLALGVAGQDVIGNLVSGVFLVADEDFNVGDYVEWADQAGTVEQIDFRVTRVRTPNGEIVSVPNSQLTTNALRTPYRGNRYRITDTFGIRYEDDVEEAIRLTKAAAAADDRVLAEPEPTVRVSGFGATSIDLRARYWIRSPEETPVGVVRTAFVERVAADLADAGISINPPSQQELSGTVAVEDRR</sequence>
<reference evidence="10" key="2">
    <citation type="submission" date="2020-09" db="EMBL/GenBank/DDBJ databases">
        <authorList>
            <person name="Sun Q."/>
            <person name="Ohkuma M."/>
        </authorList>
    </citation>
    <scope>NUCLEOTIDE SEQUENCE</scope>
    <source>
        <strain evidence="10">JCM 19596</strain>
    </source>
</reference>
<evidence type="ECO:0000259" key="8">
    <source>
        <dbReference type="Pfam" id="PF00924"/>
    </source>
</evidence>
<dbReference type="InterPro" id="IPR045275">
    <property type="entry name" value="MscS_archaea/bacteria_type"/>
</dbReference>
<comment type="caution">
    <text evidence="10">The sequence shown here is derived from an EMBL/GenBank/DDBJ whole genome shotgun (WGS) entry which is preliminary data.</text>
</comment>
<dbReference type="Pfam" id="PF21082">
    <property type="entry name" value="MS_channel_3rd"/>
    <property type="match status" value="1"/>
</dbReference>
<accession>A0A830FMP1</accession>
<evidence type="ECO:0000256" key="5">
    <source>
        <dbReference type="ARBA" id="ARBA00022989"/>
    </source>
</evidence>
<evidence type="ECO:0000256" key="7">
    <source>
        <dbReference type="SAM" id="Phobius"/>
    </source>
</evidence>
<keyword evidence="11" id="KW-1185">Reference proteome</keyword>
<keyword evidence="4 7" id="KW-0812">Transmembrane</keyword>
<dbReference type="Gene3D" id="1.10.287.1260">
    <property type="match status" value="1"/>
</dbReference>
<feature type="domain" description="Mechanosensitive ion channel MscS" evidence="8">
    <location>
        <begin position="108"/>
        <end position="169"/>
    </location>
</feature>
<organism evidence="10 11">
    <name type="scientific">Halocalculus aciditolerans</name>
    <dbReference type="NCBI Taxonomy" id="1383812"/>
    <lineage>
        <taxon>Archaea</taxon>
        <taxon>Methanobacteriati</taxon>
        <taxon>Methanobacteriota</taxon>
        <taxon>Stenosarchaea group</taxon>
        <taxon>Halobacteria</taxon>
        <taxon>Halobacteriales</taxon>
        <taxon>Halobacteriaceae</taxon>
        <taxon>Halocalculus</taxon>
    </lineage>
</organism>
<keyword evidence="5 7" id="KW-1133">Transmembrane helix</keyword>
<evidence type="ECO:0000259" key="9">
    <source>
        <dbReference type="Pfam" id="PF21082"/>
    </source>
</evidence>
<keyword evidence="3" id="KW-1003">Cell membrane</keyword>
<reference evidence="10" key="1">
    <citation type="journal article" date="2014" name="Int. J. Syst. Evol. Microbiol.">
        <title>Complete genome sequence of Corynebacterium casei LMG S-19264T (=DSM 44701T), isolated from a smear-ripened cheese.</title>
        <authorList>
            <consortium name="US DOE Joint Genome Institute (JGI-PGF)"/>
            <person name="Walter F."/>
            <person name="Albersmeier A."/>
            <person name="Kalinowski J."/>
            <person name="Ruckert C."/>
        </authorList>
    </citation>
    <scope>NUCLEOTIDE SEQUENCE</scope>
    <source>
        <strain evidence="10">JCM 19596</strain>
    </source>
</reference>
<keyword evidence="6 7" id="KW-0472">Membrane</keyword>
<dbReference type="AlphaFoldDB" id="A0A830FMP1"/>
<evidence type="ECO:0008006" key="12">
    <source>
        <dbReference type="Google" id="ProtNLM"/>
    </source>
</evidence>
<dbReference type="GO" id="GO:0005886">
    <property type="term" value="C:plasma membrane"/>
    <property type="evidence" value="ECO:0007669"/>
    <property type="project" value="UniProtKB-SubCell"/>
</dbReference>
<gene>
    <name evidence="10" type="ORF">GCM10009039_27360</name>
</gene>
<dbReference type="InterPro" id="IPR049278">
    <property type="entry name" value="MS_channel_C"/>
</dbReference>
<evidence type="ECO:0000256" key="3">
    <source>
        <dbReference type="ARBA" id="ARBA00022475"/>
    </source>
</evidence>
<evidence type="ECO:0000256" key="1">
    <source>
        <dbReference type="ARBA" id="ARBA00004651"/>
    </source>
</evidence>
<evidence type="ECO:0000313" key="11">
    <source>
        <dbReference type="Proteomes" id="UP000607197"/>
    </source>
</evidence>
<dbReference type="EMBL" id="BMPG01000004">
    <property type="protein sequence ID" value="GGL67940.1"/>
    <property type="molecule type" value="Genomic_DNA"/>
</dbReference>
<feature type="transmembrane region" description="Helical" evidence="7">
    <location>
        <begin position="61"/>
        <end position="81"/>
    </location>
</feature>
<dbReference type="Gene3D" id="3.30.70.100">
    <property type="match status" value="1"/>
</dbReference>
<dbReference type="InterPro" id="IPR010920">
    <property type="entry name" value="LSM_dom_sf"/>
</dbReference>
<protein>
    <recommendedName>
        <fullName evidence="12">Mechanosensitive ion channel family protein</fullName>
    </recommendedName>
</protein>
<proteinExistence type="inferred from homology"/>
<evidence type="ECO:0000313" key="10">
    <source>
        <dbReference type="EMBL" id="GGL67940.1"/>
    </source>
</evidence>
<dbReference type="PANTHER" id="PTHR30221">
    <property type="entry name" value="SMALL-CONDUCTANCE MECHANOSENSITIVE CHANNEL"/>
    <property type="match status" value="1"/>
</dbReference>
<evidence type="ECO:0000256" key="6">
    <source>
        <dbReference type="ARBA" id="ARBA00023136"/>
    </source>
</evidence>
<comment type="subcellular location">
    <subcellularLocation>
        <location evidence="1">Cell membrane</location>
        <topology evidence="1">Multi-pass membrane protein</topology>
    </subcellularLocation>
</comment>